<name>H2EDT1_9VIRU</name>
<dbReference type="EMBL" id="JN885997">
    <property type="protein sequence ID" value="AEX62554.1"/>
    <property type="molecule type" value="Genomic_DNA"/>
</dbReference>
<organism evidence="1">
    <name type="scientific">Moumouvirus sp. 'Monve'</name>
    <dbReference type="NCBI Taxonomy" id="1128131"/>
    <lineage>
        <taxon>Viruses</taxon>
        <taxon>Varidnaviria</taxon>
        <taxon>Bamfordvirae</taxon>
        <taxon>Nucleocytoviricota</taxon>
        <taxon>Megaviricetes</taxon>
        <taxon>Imitervirales</taxon>
        <taxon>Mimiviridae</taxon>
        <taxon>Megamimivirinae</taxon>
        <taxon>Moumouvirus</taxon>
    </lineage>
</organism>
<reference evidence="1" key="1">
    <citation type="submission" date="2011-10" db="EMBL/GenBank/DDBJ databases">
        <title>Provirophages and transpovirons: unique mobilome of giant viruses.</title>
        <authorList>
            <person name="Desnues C."/>
            <person name="LaScola B."/>
            <person name="Yutin N."/>
            <person name="Fournous G."/>
            <person name="Koonin E."/>
            <person name="Raoult D."/>
        </authorList>
    </citation>
    <scope>NUCLEOTIDE SEQUENCE</scope>
    <source>
        <strain evidence="1">Mv13-mv</strain>
    </source>
</reference>
<accession>H2EDT1</accession>
<protein>
    <submittedName>
        <fullName evidence="1">Uncharacterized protein</fullName>
    </submittedName>
</protein>
<proteinExistence type="predicted"/>
<evidence type="ECO:0000313" key="1">
    <source>
        <dbReference type="EMBL" id="AEX62554.1"/>
    </source>
</evidence>
<sequence>MVQNAEDILIEEDIIEVEVEVCLALLIQEGDQKMIELSLIILEIFMRKNNYIYKYIYLLANVYIYF</sequence>
<gene>
    <name evidence="1" type="ORF">mv_L349</name>
</gene>